<dbReference type="Gene3D" id="1.20.1720.10">
    <property type="entry name" value="Multidrug resistance protein D"/>
    <property type="match status" value="1"/>
</dbReference>
<organism evidence="2 3">
    <name type="scientific">Arthrobacter globiformis (strain ATCC 8010 / DSM 20124 / JCM 1332 / NBRC 12137 / NCIMB 8907 / NRRL B-2979 / 168)</name>
    <dbReference type="NCBI Taxonomy" id="1077972"/>
    <lineage>
        <taxon>Bacteria</taxon>
        <taxon>Bacillati</taxon>
        <taxon>Actinomycetota</taxon>
        <taxon>Actinomycetes</taxon>
        <taxon>Micrococcales</taxon>
        <taxon>Micrococcaceae</taxon>
        <taxon>Arthrobacter</taxon>
    </lineage>
</organism>
<name>H0QJA5_ARTG1</name>
<gene>
    <name evidence="2" type="ORF">ARGLB_028_00310</name>
</gene>
<dbReference type="InterPro" id="IPR036259">
    <property type="entry name" value="MFS_trans_sf"/>
</dbReference>
<reference evidence="2 3" key="1">
    <citation type="submission" date="2011-12" db="EMBL/GenBank/DDBJ databases">
        <title>Whole genome shotgun sequence of Arthrobacter globiformis NBRC 12137.</title>
        <authorList>
            <person name="Miyazawa S."/>
            <person name="Hosoyama A."/>
            <person name="Tsuchikane K."/>
            <person name="Katsumata H."/>
            <person name="Yamazaki S."/>
            <person name="Fujita N."/>
        </authorList>
    </citation>
    <scope>NUCLEOTIDE SEQUENCE [LARGE SCALE GENOMIC DNA]</scope>
    <source>
        <strain evidence="2 3">NBRC 12137</strain>
    </source>
</reference>
<dbReference type="STRING" id="1077972.ARGLB_028_00310"/>
<evidence type="ECO:0000256" key="1">
    <source>
        <dbReference type="SAM" id="Phobius"/>
    </source>
</evidence>
<dbReference type="SUPFAM" id="SSF103473">
    <property type="entry name" value="MFS general substrate transporter"/>
    <property type="match status" value="1"/>
</dbReference>
<protein>
    <submittedName>
        <fullName evidence="2">Putative drug resistance transporter</fullName>
    </submittedName>
</protein>
<dbReference type="AlphaFoldDB" id="H0QJA5"/>
<proteinExistence type="predicted"/>
<evidence type="ECO:0000313" key="3">
    <source>
        <dbReference type="Proteomes" id="UP000003828"/>
    </source>
</evidence>
<sequence length="93" mass="9331">MLGGLAAIVGPVSGGQLATVTYWRGVFLFLAAVGVAILAACLVIFKETLLVQQRTPLATSLALKGYPDVAGTASSLLGLARFAFGGIAAPLVG</sequence>
<keyword evidence="3" id="KW-1185">Reference proteome</keyword>
<comment type="caution">
    <text evidence="2">The sequence shown here is derived from an EMBL/GenBank/DDBJ whole genome shotgun (WGS) entry which is preliminary data.</text>
</comment>
<dbReference type="RefSeq" id="WP_003799531.1">
    <property type="nucleotide sequence ID" value="NZ_BAEG01000028.1"/>
</dbReference>
<evidence type="ECO:0000313" key="2">
    <source>
        <dbReference type="EMBL" id="GAB12906.1"/>
    </source>
</evidence>
<keyword evidence="1" id="KW-0812">Transmembrane</keyword>
<feature type="transmembrane region" description="Helical" evidence="1">
    <location>
        <begin position="24"/>
        <end position="45"/>
    </location>
</feature>
<keyword evidence="1" id="KW-1133">Transmembrane helix</keyword>
<keyword evidence="1" id="KW-0472">Membrane</keyword>
<dbReference type="eggNOG" id="COG0477">
    <property type="taxonomic scope" value="Bacteria"/>
</dbReference>
<dbReference type="Proteomes" id="UP000003828">
    <property type="component" value="Unassembled WGS sequence"/>
</dbReference>
<accession>H0QJA5</accession>
<dbReference type="EMBL" id="BAEG01000028">
    <property type="protein sequence ID" value="GAB12906.1"/>
    <property type="molecule type" value="Genomic_DNA"/>
</dbReference>